<dbReference type="Pfam" id="PF07508">
    <property type="entry name" value="Recombinase"/>
    <property type="match status" value="1"/>
</dbReference>
<dbReference type="PROSITE" id="PS51736">
    <property type="entry name" value="RECOMBINASES_3"/>
    <property type="match status" value="1"/>
</dbReference>
<dbReference type="Gene3D" id="3.90.1750.20">
    <property type="entry name" value="Putative Large Serine Recombinase, Chain B, Domain 2"/>
    <property type="match status" value="1"/>
</dbReference>
<dbReference type="GO" id="GO:0003677">
    <property type="term" value="F:DNA binding"/>
    <property type="evidence" value="ECO:0007669"/>
    <property type="project" value="InterPro"/>
</dbReference>
<dbReference type="InterPro" id="IPR011109">
    <property type="entry name" value="DNA_bind_recombinase_dom"/>
</dbReference>
<sequence>MKAVAYCRVSTSKEEQLDSLDSQQRFFREYADRNSLDLVGMYADEGKSGTKMRNRTQLIKLLKDAGQSLFEVVLIKDVSRLARNTVDFLTSIRSLKLLNIKVIFVNYDQTSSDSSEFMLTMLSAIAQEESANTSKRVRFGKRQNAVQGRVPNLIYGYDKTPGEYFQLAINQEEAKVIRRIFHMYTEKMLGASRIAALLNKEGLVTKRGCLWSQVAVSRILANEIYIGRIINGKEEIEDFLTGKRKAVDRDNWLIKENADLKIVDERVFCKAESLLKERKKSLKIGKNVTGKHTFSQLMRCKECGSSYRRLVRTYRNTRITWVCMGHNGKGKEFCKNAASIEEEYLVNRIRDYFLESLNDNSYQMQQMVREYKKLIMNGDSITVREQEYQKVLIEVEKQKEKYITLYTNDIITLAELKERTIVIDAKKEQCLMELKMLMQEKQSKDNMPDKGKLNQLIEIALSGRIRSNDVLSKLLNRIEVDGEGNVDIYLEVYS</sequence>
<dbReference type="Pfam" id="PF13408">
    <property type="entry name" value="Zn_ribbon_recom"/>
    <property type="match status" value="1"/>
</dbReference>
<protein>
    <submittedName>
        <fullName evidence="1">Serine recombinase</fullName>
    </submittedName>
</protein>
<accession>A0A6S6RB17</accession>
<dbReference type="SUPFAM" id="SSF53041">
    <property type="entry name" value="Resolvase-like"/>
    <property type="match status" value="1"/>
</dbReference>
<dbReference type="InterPro" id="IPR038109">
    <property type="entry name" value="DNA_bind_recomb_sf"/>
</dbReference>
<dbReference type="Pfam" id="PF00239">
    <property type="entry name" value="Resolvase"/>
    <property type="match status" value="1"/>
</dbReference>
<dbReference type="RefSeq" id="WP_184092024.1">
    <property type="nucleotide sequence ID" value="NZ_AP023367.1"/>
</dbReference>
<name>A0A6S6RB17_9FIRM</name>
<keyword evidence="2" id="KW-1185">Reference proteome</keyword>
<dbReference type="EMBL" id="AP023367">
    <property type="protein sequence ID" value="BCJ96680.1"/>
    <property type="molecule type" value="Genomic_DNA"/>
</dbReference>
<dbReference type="PROSITE" id="PS51737">
    <property type="entry name" value="RECOMBINASE_DNA_BIND"/>
    <property type="match status" value="1"/>
</dbReference>
<dbReference type="PANTHER" id="PTHR30461:SF23">
    <property type="entry name" value="DNA RECOMBINASE-RELATED"/>
    <property type="match status" value="1"/>
</dbReference>
<dbReference type="Gene3D" id="3.40.50.1390">
    <property type="entry name" value="Resolvase, N-terminal catalytic domain"/>
    <property type="match status" value="1"/>
</dbReference>
<gene>
    <name evidence="1" type="ORF">acsn021_42490</name>
</gene>
<dbReference type="InterPro" id="IPR025827">
    <property type="entry name" value="Zn_ribbon_recom_dom"/>
</dbReference>
<organism evidence="1 2">
    <name type="scientific">Anaerocolumna cellulosilytica</name>
    <dbReference type="NCBI Taxonomy" id="433286"/>
    <lineage>
        <taxon>Bacteria</taxon>
        <taxon>Bacillati</taxon>
        <taxon>Bacillota</taxon>
        <taxon>Clostridia</taxon>
        <taxon>Lachnospirales</taxon>
        <taxon>Lachnospiraceae</taxon>
        <taxon>Anaerocolumna</taxon>
    </lineage>
</organism>
<dbReference type="InterPro" id="IPR006119">
    <property type="entry name" value="Resolv_N"/>
</dbReference>
<dbReference type="AlphaFoldDB" id="A0A6S6RB17"/>
<dbReference type="InterPro" id="IPR050639">
    <property type="entry name" value="SSR_resolvase"/>
</dbReference>
<dbReference type="InterPro" id="IPR036162">
    <property type="entry name" value="Resolvase-like_N_sf"/>
</dbReference>
<dbReference type="PANTHER" id="PTHR30461">
    <property type="entry name" value="DNA-INVERTASE FROM LAMBDOID PROPHAGE"/>
    <property type="match status" value="1"/>
</dbReference>
<dbReference type="CDD" id="cd00338">
    <property type="entry name" value="Ser_Recombinase"/>
    <property type="match status" value="1"/>
</dbReference>
<evidence type="ECO:0000313" key="1">
    <source>
        <dbReference type="EMBL" id="BCJ96680.1"/>
    </source>
</evidence>
<reference evidence="1 2" key="1">
    <citation type="journal article" date="2016" name="Int. J. Syst. Evol. Microbiol.">
        <title>Descriptions of Anaerotaenia torta gen. nov., sp. nov. and Anaerocolumna cellulosilytica gen. nov., sp. nov. isolated from a methanogenic reactor of cattle waste.</title>
        <authorList>
            <person name="Uek A."/>
            <person name="Ohtaki Y."/>
            <person name="Kaku N."/>
            <person name="Ueki K."/>
        </authorList>
    </citation>
    <scope>NUCLEOTIDE SEQUENCE [LARGE SCALE GENOMIC DNA]</scope>
    <source>
        <strain evidence="1 2">SN021</strain>
    </source>
</reference>
<evidence type="ECO:0000313" key="2">
    <source>
        <dbReference type="Proteomes" id="UP000515561"/>
    </source>
</evidence>
<dbReference type="KEGG" id="acel:acsn021_42490"/>
<dbReference type="SMART" id="SM00857">
    <property type="entry name" value="Resolvase"/>
    <property type="match status" value="1"/>
</dbReference>
<proteinExistence type="predicted"/>
<dbReference type="GO" id="GO:0000150">
    <property type="term" value="F:DNA strand exchange activity"/>
    <property type="evidence" value="ECO:0007669"/>
    <property type="project" value="InterPro"/>
</dbReference>
<dbReference type="Proteomes" id="UP000515561">
    <property type="component" value="Chromosome"/>
</dbReference>